<evidence type="ECO:0000256" key="8">
    <source>
        <dbReference type="ARBA" id="ARBA00049299"/>
    </source>
</evidence>
<protein>
    <recommendedName>
        <fullName evidence="6">mitogen-activated protein kinase kinase</fullName>
        <ecNumber evidence="6">2.7.12.2</ecNumber>
    </recommendedName>
</protein>
<evidence type="ECO:0000259" key="11">
    <source>
        <dbReference type="PROSITE" id="PS50011"/>
    </source>
</evidence>
<comment type="catalytic activity">
    <reaction evidence="9">
        <text>L-tyrosyl-[protein] + ATP = O-phospho-L-tyrosyl-[protein] + ADP + H(+)</text>
        <dbReference type="Rhea" id="RHEA:10596"/>
        <dbReference type="Rhea" id="RHEA-COMP:10136"/>
        <dbReference type="Rhea" id="RHEA-COMP:20101"/>
        <dbReference type="ChEBI" id="CHEBI:15378"/>
        <dbReference type="ChEBI" id="CHEBI:30616"/>
        <dbReference type="ChEBI" id="CHEBI:46858"/>
        <dbReference type="ChEBI" id="CHEBI:61978"/>
        <dbReference type="ChEBI" id="CHEBI:456216"/>
        <dbReference type="EC" id="2.7.12.2"/>
    </reaction>
</comment>
<evidence type="ECO:0000256" key="5">
    <source>
        <dbReference type="ARBA" id="ARBA00038035"/>
    </source>
</evidence>
<dbReference type="PANTHER" id="PTHR48013">
    <property type="entry name" value="DUAL SPECIFICITY MITOGEN-ACTIVATED PROTEIN KINASE KINASE 5-RELATED"/>
    <property type="match status" value="1"/>
</dbReference>
<comment type="catalytic activity">
    <reaction evidence="8">
        <text>L-threonyl-[protein] + ATP = O-phospho-L-threonyl-[protein] + ADP + H(+)</text>
        <dbReference type="Rhea" id="RHEA:46608"/>
        <dbReference type="Rhea" id="RHEA-COMP:11060"/>
        <dbReference type="Rhea" id="RHEA-COMP:11605"/>
        <dbReference type="ChEBI" id="CHEBI:15378"/>
        <dbReference type="ChEBI" id="CHEBI:30013"/>
        <dbReference type="ChEBI" id="CHEBI:30616"/>
        <dbReference type="ChEBI" id="CHEBI:61977"/>
        <dbReference type="ChEBI" id="CHEBI:456216"/>
        <dbReference type="EC" id="2.7.12.2"/>
    </reaction>
</comment>
<keyword evidence="12" id="KW-0723">Serine/threonine-protein kinase</keyword>
<dbReference type="GO" id="GO:0005524">
    <property type="term" value="F:ATP binding"/>
    <property type="evidence" value="ECO:0007669"/>
    <property type="project" value="UniProtKB-UniRule"/>
</dbReference>
<evidence type="ECO:0000313" key="12">
    <source>
        <dbReference type="EMBL" id="WNZ26495.1"/>
    </source>
</evidence>
<name>A0AA96WKS1_9CYAN</name>
<evidence type="ECO:0000256" key="10">
    <source>
        <dbReference type="PROSITE-ProRule" id="PRU10141"/>
    </source>
</evidence>
<dbReference type="GO" id="GO:0004674">
    <property type="term" value="F:protein serine/threonine kinase activity"/>
    <property type="evidence" value="ECO:0007669"/>
    <property type="project" value="UniProtKB-KW"/>
</dbReference>
<keyword evidence="4 10" id="KW-0067">ATP-binding</keyword>
<dbReference type="InterPro" id="IPR000719">
    <property type="entry name" value="Prot_kinase_dom"/>
</dbReference>
<evidence type="ECO:0000256" key="1">
    <source>
        <dbReference type="ARBA" id="ARBA00022679"/>
    </source>
</evidence>
<keyword evidence="2 10" id="KW-0547">Nucleotide-binding</keyword>
<evidence type="ECO:0000256" key="9">
    <source>
        <dbReference type="ARBA" id="ARBA00051693"/>
    </source>
</evidence>
<dbReference type="PROSITE" id="PS50011">
    <property type="entry name" value="PROTEIN_KINASE_DOM"/>
    <property type="match status" value="1"/>
</dbReference>
<dbReference type="SUPFAM" id="SSF56112">
    <property type="entry name" value="Protein kinase-like (PK-like)"/>
    <property type="match status" value="1"/>
</dbReference>
<dbReference type="InterPro" id="IPR011044">
    <property type="entry name" value="Quino_amine_DH_bsu"/>
</dbReference>
<dbReference type="PROSITE" id="PS00108">
    <property type="entry name" value="PROTEIN_KINASE_ST"/>
    <property type="match status" value="1"/>
</dbReference>
<dbReference type="Pfam" id="PF00069">
    <property type="entry name" value="Pkinase"/>
    <property type="match status" value="1"/>
</dbReference>
<feature type="binding site" evidence="10">
    <location>
        <position position="35"/>
    </location>
    <ligand>
        <name>ATP</name>
        <dbReference type="ChEBI" id="CHEBI:30616"/>
    </ligand>
</feature>
<comment type="catalytic activity">
    <reaction evidence="7">
        <text>L-seryl-[protein] + ATP = O-phospho-L-seryl-[protein] + ADP + H(+)</text>
        <dbReference type="Rhea" id="RHEA:17989"/>
        <dbReference type="Rhea" id="RHEA-COMP:9863"/>
        <dbReference type="Rhea" id="RHEA-COMP:11604"/>
        <dbReference type="ChEBI" id="CHEBI:15378"/>
        <dbReference type="ChEBI" id="CHEBI:29999"/>
        <dbReference type="ChEBI" id="CHEBI:30616"/>
        <dbReference type="ChEBI" id="CHEBI:83421"/>
        <dbReference type="ChEBI" id="CHEBI:456216"/>
        <dbReference type="EC" id="2.7.12.2"/>
    </reaction>
</comment>
<dbReference type="EC" id="2.7.12.2" evidence="6"/>
<evidence type="ECO:0000256" key="4">
    <source>
        <dbReference type="ARBA" id="ARBA00022840"/>
    </source>
</evidence>
<organism evidence="12">
    <name type="scientific">Leptolyngbya sp. NK1-12</name>
    <dbReference type="NCBI Taxonomy" id="2547451"/>
    <lineage>
        <taxon>Bacteria</taxon>
        <taxon>Bacillati</taxon>
        <taxon>Cyanobacteriota</taxon>
        <taxon>Cyanophyceae</taxon>
        <taxon>Leptolyngbyales</taxon>
        <taxon>Leptolyngbyaceae</taxon>
        <taxon>Leptolyngbya group</taxon>
        <taxon>Leptolyngbya</taxon>
    </lineage>
</organism>
<dbReference type="InterPro" id="IPR011009">
    <property type="entry name" value="Kinase-like_dom_sf"/>
</dbReference>
<evidence type="ECO:0000256" key="6">
    <source>
        <dbReference type="ARBA" id="ARBA00038999"/>
    </source>
</evidence>
<reference evidence="12" key="1">
    <citation type="submission" date="2020-05" db="EMBL/GenBank/DDBJ databases">
        <authorList>
            <person name="Zhu T."/>
            <person name="Keshari N."/>
            <person name="Lu X."/>
        </authorList>
    </citation>
    <scope>NUCLEOTIDE SEQUENCE</scope>
    <source>
        <strain evidence="12">NK1-12</strain>
    </source>
</reference>
<dbReference type="PANTHER" id="PTHR48013:SF9">
    <property type="entry name" value="DUAL SPECIFICITY MITOGEN-ACTIVATED PROTEIN KINASE KINASE 5"/>
    <property type="match status" value="1"/>
</dbReference>
<evidence type="ECO:0000256" key="3">
    <source>
        <dbReference type="ARBA" id="ARBA00022777"/>
    </source>
</evidence>
<keyword evidence="3 12" id="KW-0418">Kinase</keyword>
<evidence type="ECO:0000256" key="2">
    <source>
        <dbReference type="ARBA" id="ARBA00022741"/>
    </source>
</evidence>
<dbReference type="EMBL" id="CP053586">
    <property type="protein sequence ID" value="WNZ26495.1"/>
    <property type="molecule type" value="Genomic_DNA"/>
</dbReference>
<proteinExistence type="inferred from homology"/>
<comment type="similarity">
    <text evidence="5">Belongs to the protein kinase superfamily. STE Ser/Thr protein kinase family. MAP kinase kinase subfamily.</text>
</comment>
<keyword evidence="1" id="KW-0808">Transferase</keyword>
<dbReference type="SUPFAM" id="SSF50969">
    <property type="entry name" value="YVTN repeat-like/Quinoprotein amine dehydrogenase"/>
    <property type="match status" value="1"/>
</dbReference>
<sequence>MKRSKYRLLGLIGQGQFGQVYCAVHRPTGRLVALKSLAHERFPTHKFLRELRFLLSLQHPNIVTCQALEHTATGRYLVMDYCEGGTLRTLMTEESRLAVPYSLKIVADVLAGLEHAHSRGIVHCDIKPENILLHVHAGGWTARISDFGIARLSREIVRQDGNTGSPAYMAPERFYGQYSVASDLYSVGILLFELLAGYRPFSGTPAQLMSAHLNTPLHLPDTIPSVWQPLITQALQKLPARRFHSASEMLAAIHAIAKPEASTESAEAWMDWPIAPTPLFFTVELPPECQFQPQEQTPLKQKITVLAVVQPEDTVPAAPPANWTDGTAASWVVYQAAGHQLQQVRGRLSATSTESEQPFQPIATVSGEPIEQLLVRPQGCFVVTAQAVQLLPFSSTSEGRMSLQPISVWPQPSRVAISSDGSWLAAIVSSVGESHLHWQRIAERPNFAVASQPVALHLPDMQSASLLPLDLRHLAIATTNPPAFASDPSKQEQAAGTTIRVFTRRGALLGSLPLAVRLETVILTANPYQLLAADADHAGALLLIDLKPYRVKRLWVEITPAFLAVTDWGYIVAEAAGRIVFLDQEGRQIGTIHSPAAITAIATMQGDRLLIATWDHDHGALYRFDLRDLGLDLVF</sequence>
<gene>
    <name evidence="12" type="ORF">HJG54_08035</name>
</gene>
<accession>A0AA96WKS1</accession>
<dbReference type="InterPro" id="IPR008271">
    <property type="entry name" value="Ser/Thr_kinase_AS"/>
</dbReference>
<dbReference type="PROSITE" id="PS00107">
    <property type="entry name" value="PROTEIN_KINASE_ATP"/>
    <property type="match status" value="1"/>
</dbReference>
<dbReference type="AlphaFoldDB" id="A0AA96WKS1"/>
<evidence type="ECO:0000256" key="7">
    <source>
        <dbReference type="ARBA" id="ARBA00049014"/>
    </source>
</evidence>
<dbReference type="Gene3D" id="1.10.510.10">
    <property type="entry name" value="Transferase(Phosphotransferase) domain 1"/>
    <property type="match status" value="1"/>
</dbReference>
<feature type="domain" description="Protein kinase" evidence="11">
    <location>
        <begin position="6"/>
        <end position="257"/>
    </location>
</feature>
<dbReference type="CDD" id="cd14014">
    <property type="entry name" value="STKc_PknB_like"/>
    <property type="match status" value="1"/>
</dbReference>
<dbReference type="InterPro" id="IPR017441">
    <property type="entry name" value="Protein_kinase_ATP_BS"/>
</dbReference>
<dbReference type="SMART" id="SM00220">
    <property type="entry name" value="S_TKc"/>
    <property type="match status" value="1"/>
</dbReference>